<sequence>MNALYFEETPNQFVRYAGQNIDGQQHPGWQNYARLWMVEELAAIRLFIPEPADPIPEGKISTGQSVQRIDGEVKFVHTLVNKPQPTLAERREELMPRLGQRWDAAEKGGTSAMGWNVRTDAEGQAKITGGVVAFTNDPTLGTVPYEIQPGVWVDLDEPTMCALGVIVTQHVKACASRARAISEAIQSANSHAAMDDAEAAIGEGWPG</sequence>
<reference evidence="2 3" key="1">
    <citation type="submission" date="2016-10" db="EMBL/GenBank/DDBJ databases">
        <authorList>
            <person name="de Groot N.N."/>
        </authorList>
    </citation>
    <scope>NUCLEOTIDE SEQUENCE [LARGE SCALE GENOMIC DNA]</scope>
    <source>
        <strain evidence="2 3">IPL20</strain>
    </source>
</reference>
<keyword evidence="3" id="KW-1185">Reference proteome</keyword>
<dbReference type="AlphaFoldDB" id="A0A1I7NEP4"/>
<protein>
    <recommendedName>
        <fullName evidence="1">DUF4376 domain-containing protein</fullName>
    </recommendedName>
</protein>
<dbReference type="RefSeq" id="WP_092423580.1">
    <property type="nucleotide sequence ID" value="NZ_FPCK01000001.1"/>
</dbReference>
<dbReference type="Pfam" id="PF14301">
    <property type="entry name" value="DUF4376"/>
    <property type="match status" value="1"/>
</dbReference>
<gene>
    <name evidence="2" type="ORF">SAMN05216456_1895</name>
</gene>
<feature type="domain" description="DUF4376" evidence="1">
    <location>
        <begin position="90"/>
        <end position="197"/>
    </location>
</feature>
<dbReference type="EMBL" id="FPCK01000001">
    <property type="protein sequence ID" value="SFV33131.1"/>
    <property type="molecule type" value="Genomic_DNA"/>
</dbReference>
<dbReference type="OrthoDB" id="7870359at2"/>
<dbReference type="InterPro" id="IPR025484">
    <property type="entry name" value="DUF4376"/>
</dbReference>
<evidence type="ECO:0000313" key="2">
    <source>
        <dbReference type="EMBL" id="SFV33131.1"/>
    </source>
</evidence>
<evidence type="ECO:0000313" key="3">
    <source>
        <dbReference type="Proteomes" id="UP000199074"/>
    </source>
</evidence>
<name>A0A1I7NEP4_9HYPH</name>
<evidence type="ECO:0000259" key="1">
    <source>
        <dbReference type="Pfam" id="PF14301"/>
    </source>
</evidence>
<proteinExistence type="predicted"/>
<dbReference type="Proteomes" id="UP000199074">
    <property type="component" value="Unassembled WGS sequence"/>
</dbReference>
<accession>A0A1I7NEP4</accession>
<organism evidence="2 3">
    <name type="scientific">Devosia crocina</name>
    <dbReference type="NCBI Taxonomy" id="429728"/>
    <lineage>
        <taxon>Bacteria</taxon>
        <taxon>Pseudomonadati</taxon>
        <taxon>Pseudomonadota</taxon>
        <taxon>Alphaproteobacteria</taxon>
        <taxon>Hyphomicrobiales</taxon>
        <taxon>Devosiaceae</taxon>
        <taxon>Devosia</taxon>
    </lineage>
</organism>